<dbReference type="InterPro" id="IPR010720">
    <property type="entry name" value="Alpha-L-AF_C"/>
</dbReference>
<comment type="caution">
    <text evidence="9">The sequence shown here is derived from an EMBL/GenBank/DDBJ whole genome shotgun (WGS) entry which is preliminary data.</text>
</comment>
<dbReference type="InterPro" id="IPR017853">
    <property type="entry name" value="GH"/>
</dbReference>
<dbReference type="Pfam" id="PF06964">
    <property type="entry name" value="Alpha-L-AF_C"/>
    <property type="match status" value="1"/>
</dbReference>
<evidence type="ECO:0000313" key="9">
    <source>
        <dbReference type="EMBL" id="MRW93257.1"/>
    </source>
</evidence>
<evidence type="ECO:0000256" key="5">
    <source>
        <dbReference type="ARBA" id="ARBA00022801"/>
    </source>
</evidence>
<evidence type="ECO:0000259" key="8">
    <source>
        <dbReference type="SMART" id="SM00813"/>
    </source>
</evidence>
<proteinExistence type="inferred from homology"/>
<dbReference type="SUPFAM" id="SSF51011">
    <property type="entry name" value="Glycosyl hydrolase domain"/>
    <property type="match status" value="1"/>
</dbReference>
<keyword evidence="7" id="KW-0326">Glycosidase</keyword>
<evidence type="ECO:0000313" key="10">
    <source>
        <dbReference type="Proteomes" id="UP000433309"/>
    </source>
</evidence>
<keyword evidence="5" id="KW-0378">Hydrolase</keyword>
<protein>
    <recommendedName>
        <fullName evidence="4">non-reducing end alpha-L-arabinofuranosidase</fullName>
        <ecNumber evidence="4">3.2.1.55</ecNumber>
    </recommendedName>
</protein>
<dbReference type="PANTHER" id="PTHR43576:SF2">
    <property type="entry name" value="INTRACELLULAR EXO-ALPHA-L-ARABINOFURANOSIDASE 2"/>
    <property type="match status" value="1"/>
</dbReference>
<dbReference type="AlphaFoldDB" id="A0A6I2L7S5"/>
<reference evidence="9 10" key="1">
    <citation type="submission" date="2019-11" db="EMBL/GenBank/DDBJ databases">
        <title>Novel species isolated from a subtropical stream in China.</title>
        <authorList>
            <person name="Lu H."/>
        </authorList>
    </citation>
    <scope>NUCLEOTIDE SEQUENCE [LARGE SCALE GENOMIC DNA]</scope>
    <source>
        <strain evidence="9 10">FT80W</strain>
    </source>
</reference>
<dbReference type="Proteomes" id="UP000433309">
    <property type="component" value="Unassembled WGS sequence"/>
</dbReference>
<evidence type="ECO:0000256" key="4">
    <source>
        <dbReference type="ARBA" id="ARBA00012670"/>
    </source>
</evidence>
<evidence type="ECO:0000256" key="2">
    <source>
        <dbReference type="ARBA" id="ARBA00007186"/>
    </source>
</evidence>
<gene>
    <name evidence="9" type="ORF">GJ699_25035</name>
</gene>
<dbReference type="GO" id="GO:0000272">
    <property type="term" value="P:polysaccharide catabolic process"/>
    <property type="evidence" value="ECO:0007669"/>
    <property type="project" value="TreeGrafter"/>
</dbReference>
<dbReference type="PANTHER" id="PTHR43576">
    <property type="entry name" value="ALPHA-L-ARABINOFURANOSIDASE C-RELATED"/>
    <property type="match status" value="1"/>
</dbReference>
<dbReference type="GO" id="GO:0046373">
    <property type="term" value="P:L-arabinose metabolic process"/>
    <property type="evidence" value="ECO:0007669"/>
    <property type="project" value="InterPro"/>
</dbReference>
<evidence type="ECO:0000256" key="3">
    <source>
        <dbReference type="ARBA" id="ARBA00011165"/>
    </source>
</evidence>
<dbReference type="Gene3D" id="3.20.20.80">
    <property type="entry name" value="Glycosidases"/>
    <property type="match status" value="1"/>
</dbReference>
<dbReference type="InterPro" id="IPR055235">
    <property type="entry name" value="ASD1_cat"/>
</dbReference>
<feature type="domain" description="Alpha-L-arabinofuranosidase C-terminal" evidence="8">
    <location>
        <begin position="290"/>
        <end position="479"/>
    </location>
</feature>
<evidence type="ECO:0000256" key="6">
    <source>
        <dbReference type="ARBA" id="ARBA00023277"/>
    </source>
</evidence>
<keyword evidence="10" id="KW-1185">Reference proteome</keyword>
<accession>A0A6I2L7S5</accession>
<name>A0A6I2L7S5_9BURK</name>
<evidence type="ECO:0000256" key="7">
    <source>
        <dbReference type="ARBA" id="ARBA00023295"/>
    </source>
</evidence>
<dbReference type="SUPFAM" id="SSF51445">
    <property type="entry name" value="(Trans)glycosidases"/>
    <property type="match status" value="1"/>
</dbReference>
<comment type="similarity">
    <text evidence="2">Belongs to the glycosyl hydrolase 51 family.</text>
</comment>
<dbReference type="SMART" id="SM00813">
    <property type="entry name" value="Alpha-L-AF_C"/>
    <property type="match status" value="1"/>
</dbReference>
<dbReference type="Pfam" id="PF22848">
    <property type="entry name" value="ASD1_dom"/>
    <property type="match status" value="1"/>
</dbReference>
<sequence length="487" mass="54120">MIFLNAKRGTHGVEAWVGPDSPIPNVRGIRSDVVAALKQLQVPNVRWPGGCYADNYHWREGIGPARRERVNVNWGGSIEPNTFGTHEFMDFVEQIGSEAYLTLNVGSGTVQEASDWLEYMTTDKPTALGQERRANGHAAPWRIKYLGIGNESWGCGGGMSADAYVERMKSFATLAQNVHPEQFGNPMKINPNDSQRIAVGQGLGETAYTSALMKAWQSRKFPQFWQMNGISLHHYSWIGRMPMADSSTDFGANEYARLIKRAYLMDAMIVEHDAIMNQYDPEKKVAIVVDEWGAWLKPEPGRNPLFLRQQNTLRDAIMASITLNTFARHAERVRMSNIAQMINVIQAMILTDGPKMVLTPTYHVYKMYLPFHDAQVIPLKIDAGVYREGEVDIPRIDAISAKAKDGSIWVALTNLDPAAAQRIALDVKGMPVASATGQQLTAPKVNSFNTFDSPDTVHPQNVQIKGQGQTITLTVPPKSVTVLRLTQ</sequence>
<dbReference type="EC" id="3.2.1.55" evidence="4"/>
<keyword evidence="6" id="KW-0119">Carbohydrate metabolism</keyword>
<dbReference type="GO" id="GO:0046556">
    <property type="term" value="F:alpha-L-arabinofuranosidase activity"/>
    <property type="evidence" value="ECO:0007669"/>
    <property type="project" value="UniProtKB-EC"/>
</dbReference>
<dbReference type="InterPro" id="IPR013780">
    <property type="entry name" value="Glyco_hydro_b"/>
</dbReference>
<dbReference type="EMBL" id="WKJK01000015">
    <property type="protein sequence ID" value="MRW93257.1"/>
    <property type="molecule type" value="Genomic_DNA"/>
</dbReference>
<dbReference type="RefSeq" id="WP_154381468.1">
    <property type="nucleotide sequence ID" value="NZ_WKJK01000015.1"/>
</dbReference>
<dbReference type="Gene3D" id="2.60.40.1180">
    <property type="entry name" value="Golgi alpha-mannosidase II"/>
    <property type="match status" value="1"/>
</dbReference>
<organism evidence="9 10">
    <name type="scientific">Duganella guangzhouensis</name>
    <dbReference type="NCBI Taxonomy" id="2666084"/>
    <lineage>
        <taxon>Bacteria</taxon>
        <taxon>Pseudomonadati</taxon>
        <taxon>Pseudomonadota</taxon>
        <taxon>Betaproteobacteria</taxon>
        <taxon>Burkholderiales</taxon>
        <taxon>Oxalobacteraceae</taxon>
        <taxon>Telluria group</taxon>
        <taxon>Duganella</taxon>
    </lineage>
</organism>
<comment type="catalytic activity">
    <reaction evidence="1">
        <text>Hydrolysis of terminal non-reducing alpha-L-arabinofuranoside residues in alpha-L-arabinosides.</text>
        <dbReference type="EC" id="3.2.1.55"/>
    </reaction>
</comment>
<comment type="subunit">
    <text evidence="3">Homohexamer; trimer of dimers.</text>
</comment>
<evidence type="ECO:0000256" key="1">
    <source>
        <dbReference type="ARBA" id="ARBA00001462"/>
    </source>
</evidence>